<dbReference type="AlphaFoldDB" id="A0A0B6Y2T1"/>
<accession>A0A0B6Y2T1</accession>
<protein>
    <submittedName>
        <fullName evidence="1">Uncharacterized protein</fullName>
    </submittedName>
</protein>
<gene>
    <name evidence="1" type="primary">ORF11229</name>
</gene>
<proteinExistence type="predicted"/>
<name>A0A0B6Y2T1_9EUPU</name>
<feature type="non-terminal residue" evidence="1">
    <location>
        <position position="50"/>
    </location>
</feature>
<organism evidence="1">
    <name type="scientific">Arion vulgaris</name>
    <dbReference type="NCBI Taxonomy" id="1028688"/>
    <lineage>
        <taxon>Eukaryota</taxon>
        <taxon>Metazoa</taxon>
        <taxon>Spiralia</taxon>
        <taxon>Lophotrochozoa</taxon>
        <taxon>Mollusca</taxon>
        <taxon>Gastropoda</taxon>
        <taxon>Heterobranchia</taxon>
        <taxon>Euthyneura</taxon>
        <taxon>Panpulmonata</taxon>
        <taxon>Eupulmonata</taxon>
        <taxon>Stylommatophora</taxon>
        <taxon>Helicina</taxon>
        <taxon>Arionoidea</taxon>
        <taxon>Arionidae</taxon>
        <taxon>Arion</taxon>
    </lineage>
</organism>
<reference evidence="1" key="1">
    <citation type="submission" date="2014-12" db="EMBL/GenBank/DDBJ databases">
        <title>Insight into the proteome of Arion vulgaris.</title>
        <authorList>
            <person name="Aradska J."/>
            <person name="Bulat T."/>
            <person name="Smidak R."/>
            <person name="Sarate P."/>
            <person name="Gangsoo J."/>
            <person name="Sialana F."/>
            <person name="Bilban M."/>
            <person name="Lubec G."/>
        </authorList>
    </citation>
    <scope>NUCLEOTIDE SEQUENCE</scope>
    <source>
        <tissue evidence="1">Skin</tissue>
    </source>
</reference>
<evidence type="ECO:0000313" key="1">
    <source>
        <dbReference type="EMBL" id="CEK50607.1"/>
    </source>
</evidence>
<sequence>MWEIINRKDDRVATMEIFCGSLMCQMIRRESEGHKSDLFTKVFLAVSRPY</sequence>
<dbReference type="EMBL" id="HACG01003742">
    <property type="protein sequence ID" value="CEK50607.1"/>
    <property type="molecule type" value="Transcribed_RNA"/>
</dbReference>